<keyword evidence="3 5" id="KW-1133">Transmembrane helix</keyword>
<gene>
    <name evidence="6" type="ORF">IAD18_07555</name>
</gene>
<dbReference type="InterPro" id="IPR038770">
    <property type="entry name" value="Na+/solute_symporter_sf"/>
</dbReference>
<keyword evidence="4 5" id="KW-0472">Membrane</keyword>
<evidence type="ECO:0000256" key="1">
    <source>
        <dbReference type="ARBA" id="ARBA00004141"/>
    </source>
</evidence>
<protein>
    <submittedName>
        <fullName evidence="6">Transporter</fullName>
    </submittedName>
</protein>
<feature type="transmembrane region" description="Helical" evidence="5">
    <location>
        <begin position="167"/>
        <end position="192"/>
    </location>
</feature>
<organism evidence="6 7">
    <name type="scientific">Candidatus Limisoma intestinavium</name>
    <dbReference type="NCBI Taxonomy" id="2840856"/>
    <lineage>
        <taxon>Bacteria</taxon>
        <taxon>Pseudomonadati</taxon>
        <taxon>Bacteroidota</taxon>
        <taxon>Bacteroidia</taxon>
        <taxon>Bacteroidales</taxon>
        <taxon>Candidatus Limisoma</taxon>
    </lineage>
</organism>
<evidence type="ECO:0000313" key="6">
    <source>
        <dbReference type="EMBL" id="HIU39503.1"/>
    </source>
</evidence>
<evidence type="ECO:0000256" key="4">
    <source>
        <dbReference type="ARBA" id="ARBA00023136"/>
    </source>
</evidence>
<feature type="transmembrane region" description="Helical" evidence="5">
    <location>
        <begin position="232"/>
        <end position="252"/>
    </location>
</feature>
<feature type="transmembrane region" description="Helical" evidence="5">
    <location>
        <begin position="100"/>
        <end position="123"/>
    </location>
</feature>
<feature type="transmembrane region" description="Helical" evidence="5">
    <location>
        <begin position="12"/>
        <end position="33"/>
    </location>
</feature>
<dbReference type="GO" id="GO:0016020">
    <property type="term" value="C:membrane"/>
    <property type="evidence" value="ECO:0007669"/>
    <property type="project" value="UniProtKB-SubCell"/>
</dbReference>
<reference evidence="6" key="2">
    <citation type="journal article" date="2021" name="PeerJ">
        <title>Extensive microbial diversity within the chicken gut microbiome revealed by metagenomics and culture.</title>
        <authorList>
            <person name="Gilroy R."/>
            <person name="Ravi A."/>
            <person name="Getino M."/>
            <person name="Pursley I."/>
            <person name="Horton D.L."/>
            <person name="Alikhan N.F."/>
            <person name="Baker D."/>
            <person name="Gharbi K."/>
            <person name="Hall N."/>
            <person name="Watson M."/>
            <person name="Adriaenssens E.M."/>
            <person name="Foster-Nyarko E."/>
            <person name="Jarju S."/>
            <person name="Secka A."/>
            <person name="Antonio M."/>
            <person name="Oren A."/>
            <person name="Chaudhuri R.R."/>
            <person name="La Ragione R."/>
            <person name="Hildebrand F."/>
            <person name="Pallen M.J."/>
        </authorList>
    </citation>
    <scope>NUCLEOTIDE SEQUENCE</scope>
    <source>
        <strain evidence="6">17073</strain>
    </source>
</reference>
<dbReference type="Gene3D" id="1.20.1530.20">
    <property type="match status" value="1"/>
</dbReference>
<sequence>MKILNFIKTWILPLAMIAGAVSYFIMANIPFFSAYRKEVVSMVHVVQPVLIFIMLFLAFCKVDIHDIRPCKWHFGLLAIQVASFVALACVSMWIPDEAAYRVLLEASMICLICPTATASAVVVKKLGGNAADVTTYTILINLATAIVVPLCVPAVHPHPGQTFGVSFLLIIGKVFPLLLAPFVCAVLVKYLFPSVHRKLCGYFNLSFYIWAIALALAISVTTRTIMHTHLTVAYQIGIAIVSLLCCLAQFYFGKRIGKRHGDAITAGQALGQKNTVFAIWMGYTFFTPITSLAGGFYSVWHNVINAYQLYRKQKEG</sequence>
<reference evidence="6" key="1">
    <citation type="submission" date="2020-10" db="EMBL/GenBank/DDBJ databases">
        <authorList>
            <person name="Gilroy R."/>
        </authorList>
    </citation>
    <scope>NUCLEOTIDE SEQUENCE</scope>
    <source>
        <strain evidence="6">17073</strain>
    </source>
</reference>
<evidence type="ECO:0000313" key="7">
    <source>
        <dbReference type="Proteomes" id="UP000824076"/>
    </source>
</evidence>
<feature type="transmembrane region" description="Helical" evidence="5">
    <location>
        <begin position="39"/>
        <end position="60"/>
    </location>
</feature>
<evidence type="ECO:0000256" key="2">
    <source>
        <dbReference type="ARBA" id="ARBA00022692"/>
    </source>
</evidence>
<feature type="transmembrane region" description="Helical" evidence="5">
    <location>
        <begin position="135"/>
        <end position="155"/>
    </location>
</feature>
<evidence type="ECO:0000256" key="3">
    <source>
        <dbReference type="ARBA" id="ARBA00022989"/>
    </source>
</evidence>
<comment type="caution">
    <text evidence="6">The sequence shown here is derived from an EMBL/GenBank/DDBJ whole genome shotgun (WGS) entry which is preliminary data.</text>
</comment>
<keyword evidence="2 5" id="KW-0812">Transmembrane</keyword>
<dbReference type="Proteomes" id="UP000824076">
    <property type="component" value="Unassembled WGS sequence"/>
</dbReference>
<proteinExistence type="predicted"/>
<evidence type="ECO:0000256" key="5">
    <source>
        <dbReference type="SAM" id="Phobius"/>
    </source>
</evidence>
<dbReference type="AlphaFoldDB" id="A0A9D1ILF0"/>
<feature type="transmembrane region" description="Helical" evidence="5">
    <location>
        <begin position="199"/>
        <end position="220"/>
    </location>
</feature>
<name>A0A9D1ILF0_9BACT</name>
<accession>A0A9D1ILF0</accession>
<comment type="subcellular location">
    <subcellularLocation>
        <location evidence="1">Membrane</location>
        <topology evidence="1">Multi-pass membrane protein</topology>
    </subcellularLocation>
</comment>
<dbReference type="InterPro" id="IPR002657">
    <property type="entry name" value="BilAc:Na_symport/Acr3"/>
</dbReference>
<dbReference type="Pfam" id="PF01758">
    <property type="entry name" value="SBF"/>
    <property type="match status" value="1"/>
</dbReference>
<feature type="transmembrane region" description="Helical" evidence="5">
    <location>
        <begin position="72"/>
        <end position="94"/>
    </location>
</feature>
<dbReference type="EMBL" id="DVMS01000209">
    <property type="protein sequence ID" value="HIU39503.1"/>
    <property type="molecule type" value="Genomic_DNA"/>
</dbReference>